<sequence>MAGGTEESMCACERAPPGLLNLGKTCSFNVLLQALASTRTFSNLYGGVWREQQRSRSPSTSELHDLVRKQQALLLLPGEAGERGRPRSRFAVFRASPGVDASGPERGREVWCTDAAAVGRAAAAAVSAARMPLNFCMAEILGRMQAGGDTLHARALTQDNACPRTASQSPTASMQAAEERGEEGGSVGGKPGEGEEGAPAEDPEEEQKQRMRRQLRLKRQLQTKRWWIKQEQNVLSPFDFVSHMRMLNADFEQDVELDVEEVWRFLIQQIFTELQREQHSFDVSAFCSLPRGGSSPMQRDEANNGQEFLKGEALAVSTGGASSGVSSSDCPGFSGEDAFLGGLSRPGCSPEKKEREASRRRLGNSLDSPSSGRNTCTNALKTHLTPGVGESTGSPSAVRRAQGCPWSPTSGQRGGRERAGHCSAPGGSPASYGQASRSVSSPQRGLANPSHSLGSLRSSVLSHSIRGGGASEPGPRPATGAVAVAAGAFSSCPRMRTHCVRGLSPRSVPRKSELGREETEGEGGRADRRKLPESLLVSASFHFLDPEIERRCRELGAENAVTCSPIRKRDATENSKGRVTELRSSPVRLAMNHEASVDKAPGPSPRRGDSELPARAGDAGLPLGLQSPAGAPVSPVVKARLRLPTPGVKLEAPHCKSSVSESADVKSVEFSPEAGIKQSQLGYMSGEMETLSLKIEAKEAVKREALEASLAALAQRQSATLLLRQLQQALVGRLVQVPVPCSCCCRCDVDATVSASSSSRREASRACRRGRGNPGSRAGRESAALRGREKTAGRNEVEGLLPGAKRSAVDSNACQGGQVSVQSRAELEKRGEAPASRVACRTSPPGPREGAVSPASVRCSRLFSEKALSPRNSEKFPPAASPRFMDSGRSAEDGFEARLPVVLPPDAAPFPSSPLYPTLASHPACSPGSLALSSVYSAGPGEPGVPICCLPGGALSSLLSVESFCGVLPVRLPERSRWVSSRTRSNAVSWSESRRALSLAGDANSSGSRAQRLTSPQPITLEECLSLALTHSCGGAAPSGGAAGRVRARRRGEATARSGRPACSVGAPRRRVAKSQRRGEKAETSRAWRGSGCDAAVSPGVEGGKQKCGVCGKWQGRREGNSERNASGEEDIERDGVQTVETGAASRTRTQDTTVMHSVEEKVETRNNADEAEAALCIDTCDALSCYHRLRCHRCNQVHTQTFLERLPDILLFQLPRSSVTPPGSFGSGALKAAAAAAAGGGFKIKAHVEFPQRLESVIGPHCVASPAFEAACSELVGATKRGSSFESEDEGGRYQGRKRRKLSSQSVSQSRETHRAGRDAERATQRRARNSLCSRERSGGGGVSAAGQNARFLQTLRDDAAVYTLRAVIEHQGRSGVGGHYVCYRRGAPCDLVETETRETGQGESSEEGVSPCSSSPHKGEFMFSAAEDKARGEGRGTVENSHTHLERAEEETWWEVNDAEVTQTSWNHVRLSQAYILVYERCGRATCPRSSRQNGVVSDRRSPGPGCSAASLRTLDDHGTPPPSARSASGGGLSSSEKDAGEPPQVSTHPRRGSRRLDGRTSRACSEAGESGAGPPDGKEDTKGRGRAQASRRKKAATATFTEEQLKKLPQNGVKPATVNKARCPLGVSENKSFLRLRRKQQESTGTTKCEGAGQLANTARSREGCGSKGVFFETDDGGETTRRIHERRRRNRVL</sequence>
<dbReference type="SUPFAM" id="SSF54001">
    <property type="entry name" value="Cysteine proteinases"/>
    <property type="match status" value="1"/>
</dbReference>
<dbReference type="InterPro" id="IPR018200">
    <property type="entry name" value="USP_CS"/>
</dbReference>
<comment type="catalytic activity">
    <reaction evidence="1">
        <text>Thiol-dependent hydrolysis of ester, thioester, amide, peptide and isopeptide bonds formed by the C-terminal Gly of ubiquitin (a 76-residue protein attached to proteins as an intracellular targeting signal).</text>
        <dbReference type="EC" id="3.4.19.12"/>
    </reaction>
</comment>
<dbReference type="Gene3D" id="3.90.70.10">
    <property type="entry name" value="Cysteine proteinases"/>
    <property type="match status" value="2"/>
</dbReference>
<feature type="compositionally biased region" description="Polar residues" evidence="8">
    <location>
        <begin position="809"/>
        <end position="823"/>
    </location>
</feature>
<proteinExistence type="inferred from homology"/>
<feature type="region of interest" description="Disordered" evidence="8">
    <location>
        <begin position="592"/>
        <end position="631"/>
    </location>
</feature>
<dbReference type="GO" id="GO:0005829">
    <property type="term" value="C:cytosol"/>
    <property type="evidence" value="ECO:0007669"/>
    <property type="project" value="TreeGrafter"/>
</dbReference>
<feature type="compositionally biased region" description="Polar residues" evidence="8">
    <location>
        <begin position="431"/>
        <end position="462"/>
    </location>
</feature>
<dbReference type="GO" id="GO:0006508">
    <property type="term" value="P:proteolysis"/>
    <property type="evidence" value="ECO:0007669"/>
    <property type="project" value="UniProtKB-KW"/>
</dbReference>
<feature type="region of interest" description="Disordered" evidence="8">
    <location>
        <begin position="1036"/>
        <end position="1092"/>
    </location>
</feature>
<feature type="region of interest" description="Disordered" evidence="8">
    <location>
        <begin position="758"/>
        <end position="856"/>
    </location>
</feature>
<feature type="compositionally biased region" description="Basic and acidic residues" evidence="8">
    <location>
        <begin position="350"/>
        <end position="359"/>
    </location>
</feature>
<feature type="compositionally biased region" description="Polar residues" evidence="8">
    <location>
        <begin position="161"/>
        <end position="174"/>
    </location>
</feature>
<feature type="compositionally biased region" description="Acidic residues" evidence="8">
    <location>
        <begin position="194"/>
        <end position="205"/>
    </location>
</feature>
<dbReference type="PANTHER" id="PTHR24006">
    <property type="entry name" value="UBIQUITIN CARBOXYL-TERMINAL HYDROLASE"/>
    <property type="match status" value="1"/>
</dbReference>
<feature type="region of interest" description="Disordered" evidence="8">
    <location>
        <begin position="161"/>
        <end position="215"/>
    </location>
</feature>
<dbReference type="EC" id="3.4.19.12" evidence="3"/>
<evidence type="ECO:0000256" key="7">
    <source>
        <dbReference type="ARBA" id="ARBA00022807"/>
    </source>
</evidence>
<evidence type="ECO:0000313" key="10">
    <source>
        <dbReference type="EMBL" id="KFG37011.1"/>
    </source>
</evidence>
<feature type="compositionally biased region" description="Basic and acidic residues" evidence="8">
    <location>
        <begin position="1077"/>
        <end position="1086"/>
    </location>
</feature>
<dbReference type="Proteomes" id="UP000028837">
    <property type="component" value="Unassembled WGS sequence"/>
</dbReference>
<comment type="caution">
    <text evidence="10">The sequence shown here is derived from an EMBL/GenBank/DDBJ whole genome shotgun (WGS) entry which is preliminary data.</text>
</comment>
<dbReference type="PROSITE" id="PS50235">
    <property type="entry name" value="USP_3"/>
    <property type="match status" value="1"/>
</dbReference>
<feature type="region of interest" description="Disordered" evidence="8">
    <location>
        <begin position="870"/>
        <end position="890"/>
    </location>
</feature>
<accession>A0A086JXZ3</accession>
<organism evidence="10 11">
    <name type="scientific">Toxoplasma gondii GAB2-2007-GAL-DOM2</name>
    <dbReference type="NCBI Taxonomy" id="1130820"/>
    <lineage>
        <taxon>Eukaryota</taxon>
        <taxon>Sar</taxon>
        <taxon>Alveolata</taxon>
        <taxon>Apicomplexa</taxon>
        <taxon>Conoidasida</taxon>
        <taxon>Coccidia</taxon>
        <taxon>Eucoccidiorida</taxon>
        <taxon>Eimeriorina</taxon>
        <taxon>Sarcocystidae</taxon>
        <taxon>Toxoplasma</taxon>
    </lineage>
</organism>
<dbReference type="VEuPathDB" id="ToxoDB:TGDOM2_314840"/>
<comment type="similarity">
    <text evidence="2">Belongs to the peptidase C19 family.</text>
</comment>
<feature type="region of interest" description="Disordered" evidence="8">
    <location>
        <begin position="1644"/>
        <end position="1697"/>
    </location>
</feature>
<feature type="compositionally biased region" description="Basic and acidic residues" evidence="8">
    <location>
        <begin position="786"/>
        <end position="797"/>
    </location>
</feature>
<dbReference type="Pfam" id="PF00443">
    <property type="entry name" value="UCH"/>
    <property type="match status" value="2"/>
</dbReference>
<dbReference type="PROSITE" id="PS00973">
    <property type="entry name" value="USP_2"/>
    <property type="match status" value="1"/>
</dbReference>
<dbReference type="InterPro" id="IPR038765">
    <property type="entry name" value="Papain-like_cys_pep_sf"/>
</dbReference>
<protein>
    <recommendedName>
        <fullName evidence="3">ubiquitinyl hydrolase 1</fullName>
        <ecNumber evidence="3">3.4.19.12</ecNumber>
    </recommendedName>
</protein>
<evidence type="ECO:0000256" key="5">
    <source>
        <dbReference type="ARBA" id="ARBA00022786"/>
    </source>
</evidence>
<dbReference type="GO" id="GO:0004843">
    <property type="term" value="F:cysteine-type deubiquitinase activity"/>
    <property type="evidence" value="ECO:0007669"/>
    <property type="project" value="UniProtKB-EC"/>
</dbReference>
<evidence type="ECO:0000256" key="3">
    <source>
        <dbReference type="ARBA" id="ARBA00012759"/>
    </source>
</evidence>
<reference evidence="10 11" key="1">
    <citation type="submission" date="2014-02" db="EMBL/GenBank/DDBJ databases">
        <authorList>
            <person name="Sibley D."/>
            <person name="Venepally P."/>
            <person name="Karamycheva S."/>
            <person name="Hadjithomas M."/>
            <person name="Khan A."/>
            <person name="Brunk B."/>
            <person name="Roos D."/>
            <person name="Caler E."/>
            <person name="Lorenzi H."/>
        </authorList>
    </citation>
    <scope>NUCLEOTIDE SEQUENCE [LARGE SCALE GENOMIC DNA]</scope>
    <source>
        <strain evidence="10 11">GAB2-2007-GAL-DOM2</strain>
    </source>
</reference>
<keyword evidence="4" id="KW-0645">Protease</keyword>
<feature type="region of interest" description="Disordered" evidence="8">
    <location>
        <begin position="1397"/>
        <end position="1421"/>
    </location>
</feature>
<feature type="region of interest" description="Disordered" evidence="8">
    <location>
        <begin position="1284"/>
        <end position="1347"/>
    </location>
</feature>
<feature type="domain" description="USP" evidence="9">
    <location>
        <begin position="940"/>
        <end position="1484"/>
    </location>
</feature>
<keyword evidence="7" id="KW-0788">Thiol protease</keyword>
<feature type="region of interest" description="Disordered" evidence="8">
    <location>
        <begin position="1489"/>
        <end position="1601"/>
    </location>
</feature>
<dbReference type="OrthoDB" id="331757at2759"/>
<feature type="compositionally biased region" description="Polar residues" evidence="8">
    <location>
        <begin position="365"/>
        <end position="380"/>
    </location>
</feature>
<dbReference type="InterPro" id="IPR050164">
    <property type="entry name" value="Peptidase_C19"/>
</dbReference>
<evidence type="ECO:0000256" key="8">
    <source>
        <dbReference type="SAM" id="MobiDB-lite"/>
    </source>
</evidence>
<dbReference type="GO" id="GO:0005634">
    <property type="term" value="C:nucleus"/>
    <property type="evidence" value="ECO:0007669"/>
    <property type="project" value="TreeGrafter"/>
</dbReference>
<feature type="region of interest" description="Disordered" evidence="8">
    <location>
        <begin position="341"/>
        <end position="479"/>
    </location>
</feature>
<feature type="compositionally biased region" description="Basic residues" evidence="8">
    <location>
        <begin position="1687"/>
        <end position="1697"/>
    </location>
</feature>
<dbReference type="PANTHER" id="PTHR24006:SF888">
    <property type="entry name" value="UBIQUITIN CARBOXYL-TERMINAL HYDROLASE 30"/>
    <property type="match status" value="1"/>
</dbReference>
<evidence type="ECO:0000313" key="11">
    <source>
        <dbReference type="Proteomes" id="UP000028837"/>
    </source>
</evidence>
<feature type="region of interest" description="Disordered" evidence="8">
    <location>
        <begin position="503"/>
        <end position="529"/>
    </location>
</feature>
<feature type="compositionally biased region" description="Low complexity" evidence="8">
    <location>
        <begin position="1409"/>
        <end position="1418"/>
    </location>
</feature>
<evidence type="ECO:0000256" key="4">
    <source>
        <dbReference type="ARBA" id="ARBA00022670"/>
    </source>
</evidence>
<keyword evidence="5" id="KW-0833">Ubl conjugation pathway</keyword>
<evidence type="ECO:0000256" key="1">
    <source>
        <dbReference type="ARBA" id="ARBA00000707"/>
    </source>
</evidence>
<name>A0A086JXZ3_TOXGO</name>
<evidence type="ECO:0000256" key="2">
    <source>
        <dbReference type="ARBA" id="ARBA00009085"/>
    </source>
</evidence>
<feature type="compositionally biased region" description="Basic and acidic residues" evidence="8">
    <location>
        <begin position="1312"/>
        <end position="1325"/>
    </location>
</feature>
<dbReference type="InterPro" id="IPR028889">
    <property type="entry name" value="USP"/>
</dbReference>
<dbReference type="GO" id="GO:0016579">
    <property type="term" value="P:protein deubiquitination"/>
    <property type="evidence" value="ECO:0007669"/>
    <property type="project" value="InterPro"/>
</dbReference>
<evidence type="ECO:0000259" key="9">
    <source>
        <dbReference type="PROSITE" id="PS50235"/>
    </source>
</evidence>
<feature type="compositionally biased region" description="Basic and acidic residues" evidence="8">
    <location>
        <begin position="510"/>
        <end position="529"/>
    </location>
</feature>
<keyword evidence="6 10" id="KW-0378">Hydrolase</keyword>
<dbReference type="InterPro" id="IPR001394">
    <property type="entry name" value="Peptidase_C19_UCH"/>
</dbReference>
<evidence type="ECO:0000256" key="6">
    <source>
        <dbReference type="ARBA" id="ARBA00022801"/>
    </source>
</evidence>
<gene>
    <name evidence="10" type="ORF">TGDOM2_314840</name>
</gene>
<dbReference type="EMBL" id="AHZU02001053">
    <property type="protein sequence ID" value="KFG37011.1"/>
    <property type="molecule type" value="Genomic_DNA"/>
</dbReference>